<dbReference type="Proteomes" id="UP001597502">
    <property type="component" value="Unassembled WGS sequence"/>
</dbReference>
<feature type="transmembrane region" description="Helical" evidence="1">
    <location>
        <begin position="30"/>
        <end position="50"/>
    </location>
</feature>
<reference evidence="3" key="1">
    <citation type="journal article" date="2019" name="Int. J. Syst. Evol. Microbiol.">
        <title>The Global Catalogue of Microorganisms (GCM) 10K type strain sequencing project: providing services to taxonomists for standard genome sequencing and annotation.</title>
        <authorList>
            <consortium name="The Broad Institute Genomics Platform"/>
            <consortium name="The Broad Institute Genome Sequencing Center for Infectious Disease"/>
            <person name="Wu L."/>
            <person name="Ma J."/>
        </authorList>
    </citation>
    <scope>NUCLEOTIDE SEQUENCE [LARGE SCALE GENOMIC DNA]</scope>
    <source>
        <strain evidence="3">TISTR 1535</strain>
    </source>
</reference>
<protein>
    <submittedName>
        <fullName evidence="2">Uncharacterized protein</fullName>
    </submittedName>
</protein>
<dbReference type="RefSeq" id="WP_382391235.1">
    <property type="nucleotide sequence ID" value="NZ_JBHUNA010000005.1"/>
</dbReference>
<proteinExistence type="predicted"/>
<name>A0ABW5V283_9BACI</name>
<comment type="caution">
    <text evidence="2">The sequence shown here is derived from an EMBL/GenBank/DDBJ whole genome shotgun (WGS) entry which is preliminary data.</text>
</comment>
<organism evidence="2 3">
    <name type="scientific">Lentibacillus juripiscarius</name>
    <dbReference type="NCBI Taxonomy" id="257446"/>
    <lineage>
        <taxon>Bacteria</taxon>
        <taxon>Bacillati</taxon>
        <taxon>Bacillota</taxon>
        <taxon>Bacilli</taxon>
        <taxon>Bacillales</taxon>
        <taxon>Bacillaceae</taxon>
        <taxon>Lentibacillus</taxon>
    </lineage>
</organism>
<gene>
    <name evidence="2" type="ORF">ACFSUO_03735</name>
</gene>
<keyword evidence="1" id="KW-0472">Membrane</keyword>
<sequence>MRRYLTTIFLILSGIVLVIGLSIDLYWSGIASWGLAFIFLIFATYFTKYIPNEKKNKK</sequence>
<evidence type="ECO:0000313" key="3">
    <source>
        <dbReference type="Proteomes" id="UP001597502"/>
    </source>
</evidence>
<keyword evidence="3" id="KW-1185">Reference proteome</keyword>
<evidence type="ECO:0000313" key="2">
    <source>
        <dbReference type="EMBL" id="MFD2760096.1"/>
    </source>
</evidence>
<dbReference type="EMBL" id="JBHUNA010000005">
    <property type="protein sequence ID" value="MFD2760096.1"/>
    <property type="molecule type" value="Genomic_DNA"/>
</dbReference>
<keyword evidence="1" id="KW-0812">Transmembrane</keyword>
<evidence type="ECO:0000256" key="1">
    <source>
        <dbReference type="SAM" id="Phobius"/>
    </source>
</evidence>
<keyword evidence="1" id="KW-1133">Transmembrane helix</keyword>
<accession>A0ABW5V283</accession>